<dbReference type="GO" id="GO:0016567">
    <property type="term" value="P:protein ubiquitination"/>
    <property type="evidence" value="ECO:0007669"/>
    <property type="project" value="InterPro"/>
</dbReference>
<sequence>MHSPSVTTSVPASSSSEGIAGTFDATLVDLIRRPQIGSVSFSIANTLLLLTKSRCDLTIVKEFRPADLPKPHQHLGNLLDGEVEGDMKFKVTGGETFTAHKYILAARSPVFMAEFFGPKNKETTTTTTMAPVKVINMDPRVFKALLHFIYTDELPEIDDDDSDRYEMERLKLLCDDVLWYHIDESTVVTWLQLADKHGCPRLKQPAPSSSVTSSKELLSDALNLLQRFKREPCLFFLLKIVN</sequence>
<dbReference type="EMBL" id="BQKI01000078">
    <property type="protein sequence ID" value="GJN25581.1"/>
    <property type="molecule type" value="Genomic_DNA"/>
</dbReference>
<dbReference type="InterPro" id="IPR000210">
    <property type="entry name" value="BTB/POZ_dom"/>
</dbReference>
<dbReference type="Gene3D" id="3.30.710.10">
    <property type="entry name" value="Potassium Channel Kv1.1, Chain A"/>
    <property type="match status" value="1"/>
</dbReference>
<feature type="domain" description="BTB" evidence="2">
    <location>
        <begin position="85"/>
        <end position="158"/>
    </location>
</feature>
<reference evidence="3" key="1">
    <citation type="journal article" date="2018" name="DNA Res.">
        <title>Multiple hybrid de novo genome assembly of finger millet, an orphan allotetraploid crop.</title>
        <authorList>
            <person name="Hatakeyama M."/>
            <person name="Aluri S."/>
            <person name="Balachadran M.T."/>
            <person name="Sivarajan S.R."/>
            <person name="Patrignani A."/>
            <person name="Gruter S."/>
            <person name="Poveda L."/>
            <person name="Shimizu-Inatsugi R."/>
            <person name="Baeten J."/>
            <person name="Francoijs K.J."/>
            <person name="Nataraja K.N."/>
            <person name="Reddy Y.A.N."/>
            <person name="Phadnis S."/>
            <person name="Ravikumar R.L."/>
            <person name="Schlapbach R."/>
            <person name="Sreeman S.M."/>
            <person name="Shimizu K.K."/>
        </authorList>
    </citation>
    <scope>NUCLEOTIDE SEQUENCE</scope>
</reference>
<gene>
    <name evidence="3" type="primary">gb13426</name>
    <name evidence="3" type="ORF">PR202_gb13426</name>
</gene>
<dbReference type="SUPFAM" id="SSF54695">
    <property type="entry name" value="POZ domain"/>
    <property type="match status" value="1"/>
</dbReference>
<evidence type="ECO:0000313" key="4">
    <source>
        <dbReference type="Proteomes" id="UP001054889"/>
    </source>
</evidence>
<accession>A0AAV5ESL5</accession>
<keyword evidence="4" id="KW-1185">Reference proteome</keyword>
<dbReference type="AlphaFoldDB" id="A0AAV5ESL5"/>
<dbReference type="InterPro" id="IPR011333">
    <property type="entry name" value="SKP1/BTB/POZ_sf"/>
</dbReference>
<dbReference type="InterPro" id="IPR045005">
    <property type="entry name" value="BPM1-6"/>
</dbReference>
<dbReference type="PANTHER" id="PTHR26379:SF483">
    <property type="entry name" value="OS11G0619800 PROTEIN"/>
    <property type="match status" value="1"/>
</dbReference>
<comment type="caution">
    <text evidence="3">The sequence shown here is derived from an EMBL/GenBank/DDBJ whole genome shotgun (WGS) entry which is preliminary data.</text>
</comment>
<dbReference type="PROSITE" id="PS50097">
    <property type="entry name" value="BTB"/>
    <property type="match status" value="1"/>
</dbReference>
<dbReference type="Pfam" id="PF00651">
    <property type="entry name" value="BTB"/>
    <property type="match status" value="1"/>
</dbReference>
<dbReference type="SMART" id="SM00225">
    <property type="entry name" value="BTB"/>
    <property type="match status" value="1"/>
</dbReference>
<dbReference type="Proteomes" id="UP001054889">
    <property type="component" value="Unassembled WGS sequence"/>
</dbReference>
<reference evidence="3" key="2">
    <citation type="submission" date="2021-12" db="EMBL/GenBank/DDBJ databases">
        <title>Resequencing data analysis of finger millet.</title>
        <authorList>
            <person name="Hatakeyama M."/>
            <person name="Aluri S."/>
            <person name="Balachadran M.T."/>
            <person name="Sivarajan S.R."/>
            <person name="Poveda L."/>
            <person name="Shimizu-Inatsugi R."/>
            <person name="Schlapbach R."/>
            <person name="Sreeman S.M."/>
            <person name="Shimizu K.K."/>
        </authorList>
    </citation>
    <scope>NUCLEOTIDE SEQUENCE</scope>
</reference>
<evidence type="ECO:0000259" key="2">
    <source>
        <dbReference type="PROSITE" id="PS50097"/>
    </source>
</evidence>
<organism evidence="3 4">
    <name type="scientific">Eleusine coracana subsp. coracana</name>
    <dbReference type="NCBI Taxonomy" id="191504"/>
    <lineage>
        <taxon>Eukaryota</taxon>
        <taxon>Viridiplantae</taxon>
        <taxon>Streptophyta</taxon>
        <taxon>Embryophyta</taxon>
        <taxon>Tracheophyta</taxon>
        <taxon>Spermatophyta</taxon>
        <taxon>Magnoliopsida</taxon>
        <taxon>Liliopsida</taxon>
        <taxon>Poales</taxon>
        <taxon>Poaceae</taxon>
        <taxon>PACMAD clade</taxon>
        <taxon>Chloridoideae</taxon>
        <taxon>Cynodonteae</taxon>
        <taxon>Eleusininae</taxon>
        <taxon>Eleusine</taxon>
    </lineage>
</organism>
<dbReference type="PANTHER" id="PTHR26379">
    <property type="entry name" value="BTB/POZ AND MATH DOMAIN-CONTAINING PROTEIN 1"/>
    <property type="match status" value="1"/>
</dbReference>
<proteinExistence type="predicted"/>
<evidence type="ECO:0000256" key="1">
    <source>
        <dbReference type="ARBA" id="ARBA00004906"/>
    </source>
</evidence>
<comment type="pathway">
    <text evidence="1">Protein modification; protein ubiquitination.</text>
</comment>
<name>A0AAV5ESL5_ELECO</name>
<protein>
    <recommendedName>
        <fullName evidence="2">BTB domain-containing protein</fullName>
    </recommendedName>
</protein>
<evidence type="ECO:0000313" key="3">
    <source>
        <dbReference type="EMBL" id="GJN25581.1"/>
    </source>
</evidence>